<comment type="caution">
    <text evidence="2">The sequence shown here is derived from an EMBL/GenBank/DDBJ whole genome shotgun (WGS) entry which is preliminary data.</text>
</comment>
<keyword evidence="1" id="KW-1133">Transmembrane helix</keyword>
<feature type="transmembrane region" description="Helical" evidence="1">
    <location>
        <begin position="12"/>
        <end position="30"/>
    </location>
</feature>
<evidence type="ECO:0000313" key="2">
    <source>
        <dbReference type="EMBL" id="OPA78834.1"/>
    </source>
</evidence>
<name>A0AAX0LAR2_9BACT</name>
<keyword evidence="1" id="KW-0472">Membrane</keyword>
<reference evidence="2 3" key="1">
    <citation type="submission" date="2016-08" db="EMBL/GenBank/DDBJ databases">
        <title>Campylobacter species from sea mammals.</title>
        <authorList>
            <person name="Gilbert M.J."/>
            <person name="Byrne B.A."/>
            <person name="Zomer A.L."/>
            <person name="Wagenaar J.A."/>
        </authorList>
    </citation>
    <scope>NUCLEOTIDE SEQUENCE [LARGE SCALE GENOMIC DNA]</scope>
    <source>
        <strain evidence="2 3">1105248</strain>
    </source>
</reference>
<gene>
    <name evidence="2" type="ORF">BFG04_02045</name>
</gene>
<accession>A0AAX0LAR2</accession>
<protein>
    <submittedName>
        <fullName evidence="2">Uncharacterized protein</fullName>
    </submittedName>
</protein>
<dbReference type="EMBL" id="MCRK01000024">
    <property type="protein sequence ID" value="OPA78834.1"/>
    <property type="molecule type" value="Genomic_DNA"/>
</dbReference>
<sequence length="68" mass="8049">MYTKVKNCFKYSVLLLIVFIIFLSLNLFVINPIKSIEAGRNIIYMITEKDLLMVLIDYINIFMIQNNK</sequence>
<organism evidence="2 3">
    <name type="scientific">Campylobacter pinnipediorum subsp. pinnipediorum</name>
    <dbReference type="NCBI Taxonomy" id="1660067"/>
    <lineage>
        <taxon>Bacteria</taxon>
        <taxon>Pseudomonadati</taxon>
        <taxon>Campylobacterota</taxon>
        <taxon>Epsilonproteobacteria</taxon>
        <taxon>Campylobacterales</taxon>
        <taxon>Campylobacteraceae</taxon>
        <taxon>Campylobacter</taxon>
    </lineage>
</organism>
<feature type="transmembrane region" description="Helical" evidence="1">
    <location>
        <begin position="42"/>
        <end position="64"/>
    </location>
</feature>
<keyword evidence="1" id="KW-0812">Transmembrane</keyword>
<evidence type="ECO:0000313" key="3">
    <source>
        <dbReference type="Proteomes" id="UP000189728"/>
    </source>
</evidence>
<evidence type="ECO:0000256" key="1">
    <source>
        <dbReference type="SAM" id="Phobius"/>
    </source>
</evidence>
<dbReference type="Proteomes" id="UP000189728">
    <property type="component" value="Unassembled WGS sequence"/>
</dbReference>
<proteinExistence type="predicted"/>
<dbReference type="AlphaFoldDB" id="A0AAX0LAR2"/>